<evidence type="ECO:0000313" key="1">
    <source>
        <dbReference type="EMBL" id="CAF1156620.1"/>
    </source>
</evidence>
<feature type="non-terminal residue" evidence="1">
    <location>
        <position position="103"/>
    </location>
</feature>
<comment type="caution">
    <text evidence="1">The sequence shown here is derived from an EMBL/GenBank/DDBJ whole genome shotgun (WGS) entry which is preliminary data.</text>
</comment>
<dbReference type="AlphaFoldDB" id="A0A814T3Q7"/>
<dbReference type="EMBL" id="CAJNOC010013028">
    <property type="protein sequence ID" value="CAF1156620.1"/>
    <property type="molecule type" value="Genomic_DNA"/>
</dbReference>
<keyword evidence="2" id="KW-1185">Reference proteome</keyword>
<reference evidence="1" key="1">
    <citation type="submission" date="2021-02" db="EMBL/GenBank/DDBJ databases">
        <authorList>
            <person name="Nowell W R."/>
        </authorList>
    </citation>
    <scope>NUCLEOTIDE SEQUENCE</scope>
    <source>
        <strain evidence="1">Ploen Becks lab</strain>
    </source>
</reference>
<evidence type="ECO:0000313" key="2">
    <source>
        <dbReference type="Proteomes" id="UP000663879"/>
    </source>
</evidence>
<dbReference type="Proteomes" id="UP000663879">
    <property type="component" value="Unassembled WGS sequence"/>
</dbReference>
<gene>
    <name evidence="1" type="ORF">OXX778_LOCUS23480</name>
</gene>
<sequence length="103" mass="11802">MHEIDEESINNSDINLNNEIVDEPFENEYNQVAAEVAQITNEVNSIVFAQIVEKAQTNQSNVEEIEYDFDQYYDLSRGTPMTNLEIRLGSSFLPRNSCACYTN</sequence>
<protein>
    <submittedName>
        <fullName evidence="1">Uncharacterized protein</fullName>
    </submittedName>
</protein>
<name>A0A814T3Q7_9BILA</name>
<accession>A0A814T3Q7</accession>
<organism evidence="1 2">
    <name type="scientific">Brachionus calyciflorus</name>
    <dbReference type="NCBI Taxonomy" id="104777"/>
    <lineage>
        <taxon>Eukaryota</taxon>
        <taxon>Metazoa</taxon>
        <taxon>Spiralia</taxon>
        <taxon>Gnathifera</taxon>
        <taxon>Rotifera</taxon>
        <taxon>Eurotatoria</taxon>
        <taxon>Monogononta</taxon>
        <taxon>Pseudotrocha</taxon>
        <taxon>Ploima</taxon>
        <taxon>Brachionidae</taxon>
        <taxon>Brachionus</taxon>
    </lineage>
</organism>
<proteinExistence type="predicted"/>